<accession>A0A2K9AX24</accession>
<evidence type="ECO:0000256" key="1">
    <source>
        <dbReference type="ARBA" id="ARBA00008984"/>
    </source>
</evidence>
<dbReference type="OrthoDB" id="9797352at2"/>
<reference evidence="2 3" key="1">
    <citation type="submission" date="2017-12" db="EMBL/GenBank/DDBJ databases">
        <title>Kangiella profundi FT102 completed genome.</title>
        <authorList>
            <person name="Xu J."/>
            <person name="Wang J."/>
            <person name="Lu Y."/>
        </authorList>
    </citation>
    <scope>NUCLEOTIDE SEQUENCE [LARGE SCALE GENOMIC DNA]</scope>
    <source>
        <strain evidence="2 3">FT102</strain>
    </source>
</reference>
<keyword evidence="3" id="KW-1185">Reference proteome</keyword>
<dbReference type="SUPFAM" id="SSF64307">
    <property type="entry name" value="SirA-like"/>
    <property type="match status" value="1"/>
</dbReference>
<evidence type="ECO:0000313" key="2">
    <source>
        <dbReference type="EMBL" id="AUD79681.1"/>
    </source>
</evidence>
<dbReference type="CDD" id="cd00291">
    <property type="entry name" value="SirA_YedF_YeeD"/>
    <property type="match status" value="1"/>
</dbReference>
<evidence type="ECO:0000313" key="3">
    <source>
        <dbReference type="Proteomes" id="UP000232693"/>
    </source>
</evidence>
<sequence length="77" mass="8682">MSSKHTLDCSNLLCPMPVIRTQNALKELNEGDTLEVICTDPGTLSDIPTWCRINQQEVLSTEEVDNQIIFYIKKTAN</sequence>
<dbReference type="Gene3D" id="3.30.110.40">
    <property type="entry name" value="TusA-like domain"/>
    <property type="match status" value="1"/>
</dbReference>
<dbReference type="Proteomes" id="UP000232693">
    <property type="component" value="Chromosome"/>
</dbReference>
<protein>
    <submittedName>
        <fullName evidence="2">Recombinase</fullName>
    </submittedName>
</protein>
<dbReference type="EMBL" id="CP025120">
    <property type="protein sequence ID" value="AUD79681.1"/>
    <property type="molecule type" value="Genomic_DNA"/>
</dbReference>
<dbReference type="InterPro" id="IPR036868">
    <property type="entry name" value="TusA-like_sf"/>
</dbReference>
<dbReference type="Pfam" id="PF01206">
    <property type="entry name" value="TusA"/>
    <property type="match status" value="1"/>
</dbReference>
<dbReference type="KEGG" id="kpd:CW740_10665"/>
<gene>
    <name evidence="2" type="ORF">CW740_10665</name>
</gene>
<comment type="similarity">
    <text evidence="1">Belongs to the sulfur carrier protein TusA family.</text>
</comment>
<organism evidence="2 3">
    <name type="scientific">Kangiella profundi</name>
    <dbReference type="NCBI Taxonomy" id="1561924"/>
    <lineage>
        <taxon>Bacteria</taxon>
        <taxon>Pseudomonadati</taxon>
        <taxon>Pseudomonadota</taxon>
        <taxon>Gammaproteobacteria</taxon>
        <taxon>Kangiellales</taxon>
        <taxon>Kangiellaceae</taxon>
        <taxon>Kangiella</taxon>
    </lineage>
</organism>
<dbReference type="AlphaFoldDB" id="A0A2K9AX24"/>
<dbReference type="InterPro" id="IPR001455">
    <property type="entry name" value="TusA-like"/>
</dbReference>
<dbReference type="RefSeq" id="WP_106647480.1">
    <property type="nucleotide sequence ID" value="NZ_BMGO01000001.1"/>
</dbReference>
<name>A0A2K9AX24_9GAMM</name>
<proteinExistence type="inferred from homology"/>
<dbReference type="PANTHER" id="PTHR33279:SF6">
    <property type="entry name" value="SULFUR CARRIER PROTEIN YEDF-RELATED"/>
    <property type="match status" value="1"/>
</dbReference>
<dbReference type="PANTHER" id="PTHR33279">
    <property type="entry name" value="SULFUR CARRIER PROTEIN YEDF-RELATED"/>
    <property type="match status" value="1"/>
</dbReference>